<feature type="domain" description="CCHC-type" evidence="2">
    <location>
        <begin position="51"/>
        <end position="66"/>
    </location>
</feature>
<dbReference type="InterPro" id="IPR036875">
    <property type="entry name" value="Znf_CCHC_sf"/>
</dbReference>
<reference evidence="3" key="3">
    <citation type="submission" date="2025-09" db="UniProtKB">
        <authorList>
            <consortium name="Ensembl"/>
        </authorList>
    </citation>
    <scope>IDENTIFICATION</scope>
</reference>
<dbReference type="Ensembl" id="ENSONIT00000064278.1">
    <property type="protein sequence ID" value="ENSONIP00000030679.1"/>
    <property type="gene ID" value="ENSONIG00000028355.1"/>
</dbReference>
<dbReference type="InParanoid" id="A0A669B858"/>
<dbReference type="GO" id="GO:0003723">
    <property type="term" value="F:RNA binding"/>
    <property type="evidence" value="ECO:0007669"/>
    <property type="project" value="InterPro"/>
</dbReference>
<dbReference type="Pfam" id="PF00098">
    <property type="entry name" value="zf-CCHC"/>
    <property type="match status" value="3"/>
</dbReference>
<evidence type="ECO:0000256" key="1">
    <source>
        <dbReference type="PROSITE-ProRule" id="PRU00047"/>
    </source>
</evidence>
<dbReference type="GO" id="GO:0008270">
    <property type="term" value="F:zinc ion binding"/>
    <property type="evidence" value="ECO:0007669"/>
    <property type="project" value="UniProtKB-KW"/>
</dbReference>
<dbReference type="SUPFAM" id="SSF57756">
    <property type="entry name" value="Retrovirus zinc finger-like domains"/>
    <property type="match status" value="2"/>
</dbReference>
<dbReference type="GO" id="GO:0002218">
    <property type="term" value="P:activation of innate immune response"/>
    <property type="evidence" value="ECO:0007669"/>
    <property type="project" value="InterPro"/>
</dbReference>
<dbReference type="GO" id="GO:0003690">
    <property type="term" value="F:double-stranded DNA binding"/>
    <property type="evidence" value="ECO:0007669"/>
    <property type="project" value="InterPro"/>
</dbReference>
<dbReference type="GeneTree" id="ENSGT00940000177563"/>
<reference evidence="3" key="2">
    <citation type="submission" date="2025-08" db="UniProtKB">
        <authorList>
            <consortium name="Ensembl"/>
        </authorList>
    </citation>
    <scope>IDENTIFICATION</scope>
</reference>
<dbReference type="Proteomes" id="UP000005207">
    <property type="component" value="Linkage group LG3"/>
</dbReference>
<accession>A0A669B858</accession>
<evidence type="ECO:0000259" key="2">
    <source>
        <dbReference type="PROSITE" id="PS50158"/>
    </source>
</evidence>
<organism evidence="3 4">
    <name type="scientific">Oreochromis niloticus</name>
    <name type="common">Nile tilapia</name>
    <name type="synonym">Tilapia nilotica</name>
    <dbReference type="NCBI Taxonomy" id="8128"/>
    <lineage>
        <taxon>Eukaryota</taxon>
        <taxon>Metazoa</taxon>
        <taxon>Chordata</taxon>
        <taxon>Craniata</taxon>
        <taxon>Vertebrata</taxon>
        <taxon>Euteleostomi</taxon>
        <taxon>Actinopterygii</taxon>
        <taxon>Neopterygii</taxon>
        <taxon>Teleostei</taxon>
        <taxon>Neoteleostei</taxon>
        <taxon>Acanthomorphata</taxon>
        <taxon>Ovalentaria</taxon>
        <taxon>Cichlomorphae</taxon>
        <taxon>Cichliformes</taxon>
        <taxon>Cichlidae</taxon>
        <taxon>African cichlids</taxon>
        <taxon>Pseudocrenilabrinae</taxon>
        <taxon>Oreochromini</taxon>
        <taxon>Oreochromis</taxon>
    </lineage>
</organism>
<feature type="domain" description="CCHC-type" evidence="2">
    <location>
        <begin position="69"/>
        <end position="85"/>
    </location>
</feature>
<proteinExistence type="predicted"/>
<keyword evidence="4" id="KW-1185">Reference proteome</keyword>
<keyword evidence="1" id="KW-0479">Metal-binding</keyword>
<dbReference type="InterPro" id="IPR042509">
    <property type="entry name" value="ZCCHC3"/>
</dbReference>
<reference evidence="4" key="1">
    <citation type="submission" date="2012-01" db="EMBL/GenBank/DDBJ databases">
        <title>The Genome Sequence of Oreochromis niloticus (Nile Tilapia).</title>
        <authorList>
            <consortium name="Broad Institute Genome Assembly Team"/>
            <consortium name="Broad Institute Sequencing Platform"/>
            <person name="Di Palma F."/>
            <person name="Johnson J."/>
            <person name="Lander E.S."/>
            <person name="Lindblad-Toh K."/>
        </authorList>
    </citation>
    <scope>NUCLEOTIDE SEQUENCE [LARGE SCALE GENOMIC DNA]</scope>
</reference>
<protein>
    <recommendedName>
        <fullName evidence="2">CCHC-type domain-containing protein</fullName>
    </recommendedName>
</protein>
<dbReference type="Gene3D" id="4.10.60.10">
    <property type="entry name" value="Zinc finger, CCHC-type"/>
    <property type="match status" value="2"/>
</dbReference>
<dbReference type="PANTHER" id="PTHR22639">
    <property type="entry name" value="GAG-RELATED PROTEIN"/>
    <property type="match status" value="1"/>
</dbReference>
<name>A0A669B858_ORENI</name>
<sequence length="116" mass="13114">MRRDESGHIVSIPNSISLGPFNGRIIYPGQANRCFICQALDHQARDCPTFKCWKCGELGHKAKECPTIKCWKCGNLGHTAKICKNESECSLCGHKGHTFFKSTMQCSLDYPKSYWK</sequence>
<dbReference type="InterPro" id="IPR001878">
    <property type="entry name" value="Znf_CCHC"/>
</dbReference>
<evidence type="ECO:0000313" key="4">
    <source>
        <dbReference type="Proteomes" id="UP000005207"/>
    </source>
</evidence>
<dbReference type="PANTHER" id="PTHR22639:SF3">
    <property type="entry name" value="ZINC FINGER CCHC DOMAIN-CONTAINING PROTEIN 3"/>
    <property type="match status" value="1"/>
</dbReference>
<keyword evidence="1" id="KW-0863">Zinc-finger</keyword>
<dbReference type="PROSITE" id="PS50158">
    <property type="entry name" value="ZF_CCHC"/>
    <property type="match status" value="2"/>
</dbReference>
<evidence type="ECO:0000313" key="3">
    <source>
        <dbReference type="Ensembl" id="ENSONIP00000030679.1"/>
    </source>
</evidence>
<dbReference type="SMART" id="SM00343">
    <property type="entry name" value="ZnF_C2HC"/>
    <property type="match status" value="3"/>
</dbReference>
<dbReference type="AlphaFoldDB" id="A0A669B858"/>
<keyword evidence="1" id="KW-0862">Zinc</keyword>